<dbReference type="Gene3D" id="3.40.50.300">
    <property type="entry name" value="P-loop containing nucleotide triphosphate hydrolases"/>
    <property type="match status" value="1"/>
</dbReference>
<evidence type="ECO:0000313" key="3">
    <source>
        <dbReference type="Proteomes" id="UP000462362"/>
    </source>
</evidence>
<evidence type="ECO:0000259" key="1">
    <source>
        <dbReference type="Pfam" id="PF13614"/>
    </source>
</evidence>
<dbReference type="PIRSF" id="PIRSF009320">
    <property type="entry name" value="Nuc_binding_HP_1000"/>
    <property type="match status" value="1"/>
</dbReference>
<gene>
    <name evidence="2" type="ORF">GMD42_12170</name>
</gene>
<name>A0A6I3SCK3_9BURK</name>
<dbReference type="Pfam" id="PF13614">
    <property type="entry name" value="AAA_31"/>
    <property type="match status" value="1"/>
</dbReference>
<dbReference type="SUPFAM" id="SSF52540">
    <property type="entry name" value="P-loop containing nucleoside triphosphate hydrolases"/>
    <property type="match status" value="1"/>
</dbReference>
<dbReference type="EMBL" id="WNCL01000064">
    <property type="protein sequence ID" value="MTU44344.1"/>
    <property type="molecule type" value="Genomic_DNA"/>
</dbReference>
<dbReference type="RefSeq" id="WP_021868467.1">
    <property type="nucleotide sequence ID" value="NZ_CALXOM010000048.1"/>
</dbReference>
<accession>A0A6I3SCK3</accession>
<dbReference type="InterPro" id="IPR050678">
    <property type="entry name" value="DNA_Partitioning_ATPase"/>
</dbReference>
<dbReference type="PANTHER" id="PTHR13696:SF99">
    <property type="entry name" value="COBYRINIC ACID AC-DIAMIDE SYNTHASE"/>
    <property type="match status" value="1"/>
</dbReference>
<evidence type="ECO:0000313" key="2">
    <source>
        <dbReference type="EMBL" id="MTU44344.1"/>
    </source>
</evidence>
<dbReference type="AlphaFoldDB" id="A0A6I3SCK3"/>
<organism evidence="2 3">
    <name type="scientific">Parasutterella excrementihominis</name>
    <dbReference type="NCBI Taxonomy" id="487175"/>
    <lineage>
        <taxon>Bacteria</taxon>
        <taxon>Pseudomonadati</taxon>
        <taxon>Pseudomonadota</taxon>
        <taxon>Betaproteobacteria</taxon>
        <taxon>Burkholderiales</taxon>
        <taxon>Sutterellaceae</taxon>
        <taxon>Parasutterella</taxon>
    </lineage>
</organism>
<dbReference type="InterPro" id="IPR027417">
    <property type="entry name" value="P-loop_NTPase"/>
</dbReference>
<dbReference type="PANTHER" id="PTHR13696">
    <property type="entry name" value="P-LOOP CONTAINING NUCLEOSIDE TRIPHOSPHATE HYDROLASE"/>
    <property type="match status" value="1"/>
</dbReference>
<sequence>MGKVIAFANQKGGVGKSTLTVQAAFYLRKHRKKKVLVIDIDSQGNTTESLTQGQPYTATSSAALFEPNLEELGIFDDTPYGVDLIGSEPNSNEGYDIESRELDVIRNPAANIQALKDAYDYILVDCPPSLGRKLLGGLVMADYVICPIKLSGYAVGGVSGMVNTIRAVQQNFNPGLKFLGVVVNEYDDSASAKSTLEYLVSETNCDIFNSKLRHRAPIDAATTMGIPVDEIRNGKRSYEELEAVYKEMLARIKKIG</sequence>
<dbReference type="Proteomes" id="UP000462362">
    <property type="component" value="Unassembled WGS sequence"/>
</dbReference>
<protein>
    <submittedName>
        <fullName evidence="2">AAA family ATPase</fullName>
    </submittedName>
</protein>
<reference evidence="2 3" key="1">
    <citation type="journal article" date="2019" name="Nat. Med.">
        <title>A library of human gut bacterial isolates paired with longitudinal multiomics data enables mechanistic microbiome research.</title>
        <authorList>
            <person name="Poyet M."/>
            <person name="Groussin M."/>
            <person name="Gibbons S.M."/>
            <person name="Avila-Pacheco J."/>
            <person name="Jiang X."/>
            <person name="Kearney S.M."/>
            <person name="Perrotta A.R."/>
            <person name="Berdy B."/>
            <person name="Zhao S."/>
            <person name="Lieberman T.D."/>
            <person name="Swanson P.K."/>
            <person name="Smith M."/>
            <person name="Roesemann S."/>
            <person name="Alexander J.E."/>
            <person name="Rich S.A."/>
            <person name="Livny J."/>
            <person name="Vlamakis H."/>
            <person name="Clish C."/>
            <person name="Bullock K."/>
            <person name="Deik A."/>
            <person name="Scott J."/>
            <person name="Pierce K.A."/>
            <person name="Xavier R.J."/>
            <person name="Alm E.J."/>
        </authorList>
    </citation>
    <scope>NUCLEOTIDE SEQUENCE [LARGE SCALE GENOMIC DNA]</scope>
    <source>
        <strain evidence="2 3">BIOML-A2</strain>
    </source>
</reference>
<dbReference type="InterPro" id="IPR025669">
    <property type="entry name" value="AAA_dom"/>
</dbReference>
<feature type="domain" description="AAA" evidence="1">
    <location>
        <begin position="3"/>
        <end position="177"/>
    </location>
</feature>
<comment type="caution">
    <text evidence="2">The sequence shown here is derived from an EMBL/GenBank/DDBJ whole genome shotgun (WGS) entry which is preliminary data.</text>
</comment>
<dbReference type="CDD" id="cd02042">
    <property type="entry name" value="ParAB_family"/>
    <property type="match status" value="1"/>
</dbReference>
<proteinExistence type="predicted"/>